<proteinExistence type="predicted"/>
<dbReference type="PATRIC" id="fig|68170.10.peg.8664"/>
<feature type="region of interest" description="Disordered" evidence="1">
    <location>
        <begin position="35"/>
        <end position="86"/>
    </location>
</feature>
<protein>
    <submittedName>
        <fullName evidence="2">Uncharacterized protein</fullName>
    </submittedName>
</protein>
<evidence type="ECO:0000313" key="2">
    <source>
        <dbReference type="EMBL" id="KJK43410.1"/>
    </source>
</evidence>
<evidence type="ECO:0000313" key="3">
    <source>
        <dbReference type="Proteomes" id="UP000033393"/>
    </source>
</evidence>
<reference evidence="2 3" key="1">
    <citation type="submission" date="2015-02" db="EMBL/GenBank/DDBJ databases">
        <authorList>
            <person name="Ju K.-S."/>
            <person name="Doroghazi J.R."/>
            <person name="Metcalf W."/>
        </authorList>
    </citation>
    <scope>NUCLEOTIDE SEQUENCE [LARGE SCALE GENOMIC DNA]</scope>
    <source>
        <strain evidence="2 3">NRRL B-16140</strain>
    </source>
</reference>
<comment type="caution">
    <text evidence="2">The sequence shown here is derived from an EMBL/GenBank/DDBJ whole genome shotgun (WGS) entry which is preliminary data.</text>
</comment>
<gene>
    <name evidence="2" type="ORF">UK23_33365</name>
</gene>
<feature type="compositionally biased region" description="Basic and acidic residues" evidence="1">
    <location>
        <begin position="56"/>
        <end position="86"/>
    </location>
</feature>
<name>A0A0F0GJ87_LENAE</name>
<sequence>MGDRSGDAGAAGLAVVGDAVARLWLRYDRPAAVSLTSGDRNNKITPARRTRPATTRPEKLQADRGRDKWRQDVGEILRPGSRKEVM</sequence>
<dbReference type="EMBL" id="JYJG01000292">
    <property type="protein sequence ID" value="KJK43410.1"/>
    <property type="molecule type" value="Genomic_DNA"/>
</dbReference>
<dbReference type="Proteomes" id="UP000033393">
    <property type="component" value="Unassembled WGS sequence"/>
</dbReference>
<organism evidence="2 3">
    <name type="scientific">Lentzea aerocolonigenes</name>
    <name type="common">Lechevalieria aerocolonigenes</name>
    <name type="synonym">Saccharothrix aerocolonigenes</name>
    <dbReference type="NCBI Taxonomy" id="68170"/>
    <lineage>
        <taxon>Bacteria</taxon>
        <taxon>Bacillati</taxon>
        <taxon>Actinomycetota</taxon>
        <taxon>Actinomycetes</taxon>
        <taxon>Pseudonocardiales</taxon>
        <taxon>Pseudonocardiaceae</taxon>
        <taxon>Lentzea</taxon>
    </lineage>
</organism>
<dbReference type="AlphaFoldDB" id="A0A0F0GJ87"/>
<dbReference type="RefSeq" id="WP_045315705.1">
    <property type="nucleotide sequence ID" value="NZ_JYJG01000292.1"/>
</dbReference>
<keyword evidence="3" id="KW-1185">Reference proteome</keyword>
<evidence type="ECO:0000256" key="1">
    <source>
        <dbReference type="SAM" id="MobiDB-lite"/>
    </source>
</evidence>
<accession>A0A0F0GJ87</accession>